<evidence type="ECO:0000313" key="3">
    <source>
        <dbReference type="EMBL" id="KAB1224003.1"/>
    </source>
</evidence>
<evidence type="ECO:0008006" key="5">
    <source>
        <dbReference type="Google" id="ProtNLM"/>
    </source>
</evidence>
<dbReference type="Pfam" id="PF20431">
    <property type="entry name" value="E_motif"/>
    <property type="match status" value="1"/>
</dbReference>
<comment type="caution">
    <text evidence="3">The sequence shown here is derived from an EMBL/GenBank/DDBJ whole genome shotgun (WGS) entry which is preliminary data.</text>
</comment>
<dbReference type="EMBL" id="RXIC02000020">
    <property type="protein sequence ID" value="KAB1224003.1"/>
    <property type="molecule type" value="Genomic_DNA"/>
</dbReference>
<dbReference type="OrthoDB" id="185373at2759"/>
<dbReference type="InterPro" id="IPR046848">
    <property type="entry name" value="E_motif"/>
</dbReference>
<accession>A0A6A1WGJ7</accession>
<evidence type="ECO:0000256" key="1">
    <source>
        <dbReference type="ARBA" id="ARBA00022737"/>
    </source>
</evidence>
<feature type="repeat" description="PPR" evidence="2">
    <location>
        <begin position="204"/>
        <end position="238"/>
    </location>
</feature>
<proteinExistence type="predicted"/>
<dbReference type="PROSITE" id="PS51375">
    <property type="entry name" value="PPR"/>
    <property type="match status" value="5"/>
</dbReference>
<dbReference type="GO" id="GO:0009451">
    <property type="term" value="P:RNA modification"/>
    <property type="evidence" value="ECO:0007669"/>
    <property type="project" value="InterPro"/>
</dbReference>
<dbReference type="Proteomes" id="UP000516437">
    <property type="component" value="Chromosome 2"/>
</dbReference>
<sequence length="530" mass="59037">MKPVDCRLSISQLIWRRTQSLVCSRLVEIQKGDEHAHKLGKSAVRPDIMISDSGPTSFSVALQLFDEASDLNVVSATTIIGRFAQQQRHEEAIYLFSKMLLSNVRPNEFTFSTVTHSSTALGNLYAGKQIHACATKVGLHSNVYVGSALLDFYAKLSTIEEARRAFNDTCDPNVVSYTTLIGGYLRKERIEDAFLLFREMPERNIVSWNAMIGGCSQTGHNEEAVNLFVEMLREGLQPNESTFPCAITAAANIAALGMGQSFHACAVKYLGKFQVFVVNSLISFYAKCGSMEDSLLVFTKLSQRDTVSWNAVICGYAQNGRADEAISFFEKMRLAGCKPNSVTLLGLLWACNHAGLVEEGYSYFNQARLESPGMLKPEHYACIVDLLSRSGCFRQAEEFLCDLPFDPGIGFWKALLGGCQIHSNMELGQFAAQKILALDPDDVSSYVMLSNAHSSAGRWLSVSQIRREMKEKGMKRIPGSSWIEIRSEVHVFITGDRSHDQKDEIYMALRFCTEHLRAHGASNFLEDFRV</sequence>
<protein>
    <recommendedName>
        <fullName evidence="5">DYW domain-containing protein</fullName>
    </recommendedName>
</protein>
<feature type="repeat" description="PPR" evidence="2">
    <location>
        <begin position="305"/>
        <end position="339"/>
    </location>
</feature>
<name>A0A6A1WGJ7_9ROSI</name>
<dbReference type="NCBIfam" id="TIGR00756">
    <property type="entry name" value="PPR"/>
    <property type="match status" value="4"/>
</dbReference>
<dbReference type="FunFam" id="1.25.40.10:FF:000144">
    <property type="entry name" value="Pentatricopeptide repeat-containing protein, mitochondrial"/>
    <property type="match status" value="1"/>
</dbReference>
<dbReference type="PANTHER" id="PTHR47926">
    <property type="entry name" value="PENTATRICOPEPTIDE REPEAT-CONTAINING PROTEIN"/>
    <property type="match status" value="1"/>
</dbReference>
<dbReference type="Pfam" id="PF01535">
    <property type="entry name" value="PPR"/>
    <property type="match status" value="1"/>
</dbReference>
<feature type="repeat" description="PPR" evidence="2">
    <location>
        <begin position="173"/>
        <end position="203"/>
    </location>
</feature>
<dbReference type="SUPFAM" id="SSF48452">
    <property type="entry name" value="TPR-like"/>
    <property type="match status" value="1"/>
</dbReference>
<dbReference type="Pfam" id="PF13041">
    <property type="entry name" value="PPR_2"/>
    <property type="match status" value="3"/>
</dbReference>
<dbReference type="GO" id="GO:0003723">
    <property type="term" value="F:RNA binding"/>
    <property type="evidence" value="ECO:0007669"/>
    <property type="project" value="InterPro"/>
</dbReference>
<feature type="repeat" description="PPR" evidence="2">
    <location>
        <begin position="442"/>
        <end position="476"/>
    </location>
</feature>
<dbReference type="Pfam" id="PF12854">
    <property type="entry name" value="PPR_1"/>
    <property type="match status" value="1"/>
</dbReference>
<organism evidence="3 4">
    <name type="scientific">Morella rubra</name>
    <name type="common">Chinese bayberry</name>
    <dbReference type="NCBI Taxonomy" id="262757"/>
    <lineage>
        <taxon>Eukaryota</taxon>
        <taxon>Viridiplantae</taxon>
        <taxon>Streptophyta</taxon>
        <taxon>Embryophyta</taxon>
        <taxon>Tracheophyta</taxon>
        <taxon>Spermatophyta</taxon>
        <taxon>Magnoliopsida</taxon>
        <taxon>eudicotyledons</taxon>
        <taxon>Gunneridae</taxon>
        <taxon>Pentapetalae</taxon>
        <taxon>rosids</taxon>
        <taxon>fabids</taxon>
        <taxon>Fagales</taxon>
        <taxon>Myricaceae</taxon>
        <taxon>Morella</taxon>
    </lineage>
</organism>
<reference evidence="3 4" key="1">
    <citation type="journal article" date="2019" name="Plant Biotechnol. J.">
        <title>The red bayberry genome and genetic basis of sex determination.</title>
        <authorList>
            <person name="Jia H.M."/>
            <person name="Jia H.J."/>
            <person name="Cai Q.L."/>
            <person name="Wang Y."/>
            <person name="Zhao H.B."/>
            <person name="Yang W.F."/>
            <person name="Wang G.Y."/>
            <person name="Li Y.H."/>
            <person name="Zhan D.L."/>
            <person name="Shen Y.T."/>
            <person name="Niu Q.F."/>
            <person name="Chang L."/>
            <person name="Qiu J."/>
            <person name="Zhao L."/>
            <person name="Xie H.B."/>
            <person name="Fu W.Y."/>
            <person name="Jin J."/>
            <person name="Li X.W."/>
            <person name="Jiao Y."/>
            <person name="Zhou C.C."/>
            <person name="Tu T."/>
            <person name="Chai C.Y."/>
            <person name="Gao J.L."/>
            <person name="Fan L.J."/>
            <person name="van de Weg E."/>
            <person name="Wang J.Y."/>
            <person name="Gao Z.S."/>
        </authorList>
    </citation>
    <scope>NUCLEOTIDE SEQUENCE [LARGE SCALE GENOMIC DNA]</scope>
    <source>
        <tissue evidence="3">Leaves</tissue>
    </source>
</reference>
<gene>
    <name evidence="3" type="ORF">CJ030_MR2G007949</name>
</gene>
<dbReference type="FunFam" id="1.25.40.10:FF:000719">
    <property type="entry name" value="Pentatricopeptide repeat-containing protein mitochondrial"/>
    <property type="match status" value="1"/>
</dbReference>
<dbReference type="InterPro" id="IPR046960">
    <property type="entry name" value="PPR_At4g14850-like_plant"/>
</dbReference>
<evidence type="ECO:0000256" key="2">
    <source>
        <dbReference type="PROSITE-ProRule" id="PRU00708"/>
    </source>
</evidence>
<keyword evidence="1" id="KW-0677">Repeat</keyword>
<dbReference type="PANTHER" id="PTHR47926:SF357">
    <property type="entry name" value="PENTATRICOPEPTIDE REPEAT-CONTAINING PROTEIN"/>
    <property type="match status" value="1"/>
</dbReference>
<feature type="repeat" description="PPR" evidence="2">
    <location>
        <begin position="72"/>
        <end position="106"/>
    </location>
</feature>
<dbReference type="Gene3D" id="1.25.40.10">
    <property type="entry name" value="Tetratricopeptide repeat domain"/>
    <property type="match status" value="4"/>
</dbReference>
<keyword evidence="4" id="KW-1185">Reference proteome</keyword>
<dbReference type="AlphaFoldDB" id="A0A6A1WGJ7"/>
<dbReference type="InterPro" id="IPR002885">
    <property type="entry name" value="PPR_rpt"/>
</dbReference>
<dbReference type="InterPro" id="IPR011990">
    <property type="entry name" value="TPR-like_helical_dom_sf"/>
</dbReference>
<evidence type="ECO:0000313" key="4">
    <source>
        <dbReference type="Proteomes" id="UP000516437"/>
    </source>
</evidence>